<comment type="similarity">
    <text evidence="1">Belongs to the glycosyl hydrolase 16 family.</text>
</comment>
<dbReference type="Proteomes" id="UP000759537">
    <property type="component" value="Unassembled WGS sequence"/>
</dbReference>
<dbReference type="InterPro" id="IPR000757">
    <property type="entry name" value="Beta-glucanase-like"/>
</dbReference>
<feature type="compositionally biased region" description="Low complexity" evidence="4">
    <location>
        <begin position="109"/>
        <end position="130"/>
    </location>
</feature>
<evidence type="ECO:0000256" key="1">
    <source>
        <dbReference type="ARBA" id="ARBA00006865"/>
    </source>
</evidence>
<dbReference type="EMBL" id="WHVB01000007">
    <property type="protein sequence ID" value="KAF8480835.1"/>
    <property type="molecule type" value="Genomic_DNA"/>
</dbReference>
<dbReference type="PROSITE" id="PS51762">
    <property type="entry name" value="GH16_2"/>
    <property type="match status" value="1"/>
</dbReference>
<dbReference type="AlphaFoldDB" id="A0A9P5T9Y6"/>
<evidence type="ECO:0000256" key="3">
    <source>
        <dbReference type="ARBA" id="ARBA00023295"/>
    </source>
</evidence>
<keyword evidence="2" id="KW-0378">Hydrolase</keyword>
<accession>A0A9P5T9Y6</accession>
<sequence length="440" mass="46532">MRFSLDSALIVLTLAHALVTPVSANEDKEPKRHALRRASRGFHRSALRHSAGLARDLRVALRGLGSADTARAPVAARNTLANKPYCVYHTGGQTNTSVNTNPFGHPGHSSASSKPSATRSSTTSPTSSPAGQSNFHLAQSYSGSSFFSGWNFFTGGDPTNGVVQYVDQQTATSSNLVSINSAGNAIMRVDNTSQVSGNRNSVRIQTQFTFTGGLLVMDSVHMPTGCGTWPAFWTVGPNWPVEGEIDIVEGVNNYTNNQATIHANTGCQLPTSNVTALGISGSVVGGTNCAALQTNNEGCGVRASQTNSFGEPFNNNGGGVFAMLWDNTGVSVYFFDRQNIPSDITAQAPVPEGWGTPSAFWPASGCNPFQFFQNHAAVFDTTLCGDWAGGVWTATGVPGQDQSCAQRTGVATCQQFVQQNGAALSEAYWEVKGVQIYQSN</sequence>
<dbReference type="GO" id="GO:0004553">
    <property type="term" value="F:hydrolase activity, hydrolyzing O-glycosyl compounds"/>
    <property type="evidence" value="ECO:0007669"/>
    <property type="project" value="InterPro"/>
</dbReference>
<dbReference type="PANTHER" id="PTHR10963">
    <property type="entry name" value="GLYCOSYL HYDROLASE-RELATED"/>
    <property type="match status" value="1"/>
</dbReference>
<keyword evidence="5" id="KW-0732">Signal</keyword>
<dbReference type="FunFam" id="2.60.120.200:FF:000114">
    <property type="entry name" value="Probable endo-1,3(4)-beta-glucanase NFIA_089530"/>
    <property type="match status" value="1"/>
</dbReference>
<feature type="chain" id="PRO_5040180767" evidence="5">
    <location>
        <begin position="25"/>
        <end position="440"/>
    </location>
</feature>
<reference evidence="7" key="1">
    <citation type="submission" date="2019-10" db="EMBL/GenBank/DDBJ databases">
        <authorList>
            <consortium name="DOE Joint Genome Institute"/>
            <person name="Kuo A."/>
            <person name="Miyauchi S."/>
            <person name="Kiss E."/>
            <person name="Drula E."/>
            <person name="Kohler A."/>
            <person name="Sanchez-Garcia M."/>
            <person name="Andreopoulos B."/>
            <person name="Barry K.W."/>
            <person name="Bonito G."/>
            <person name="Buee M."/>
            <person name="Carver A."/>
            <person name="Chen C."/>
            <person name="Cichocki N."/>
            <person name="Clum A."/>
            <person name="Culley D."/>
            <person name="Crous P.W."/>
            <person name="Fauchery L."/>
            <person name="Girlanda M."/>
            <person name="Hayes R."/>
            <person name="Keri Z."/>
            <person name="LaButti K."/>
            <person name="Lipzen A."/>
            <person name="Lombard V."/>
            <person name="Magnuson J."/>
            <person name="Maillard F."/>
            <person name="Morin E."/>
            <person name="Murat C."/>
            <person name="Nolan M."/>
            <person name="Ohm R."/>
            <person name="Pangilinan J."/>
            <person name="Pereira M."/>
            <person name="Perotto S."/>
            <person name="Peter M."/>
            <person name="Riley R."/>
            <person name="Sitrit Y."/>
            <person name="Stielow B."/>
            <person name="Szollosi G."/>
            <person name="Zifcakova L."/>
            <person name="Stursova M."/>
            <person name="Spatafora J.W."/>
            <person name="Tedersoo L."/>
            <person name="Vaario L.-M."/>
            <person name="Yamada A."/>
            <person name="Yan M."/>
            <person name="Wang P."/>
            <person name="Xu J."/>
            <person name="Bruns T."/>
            <person name="Baldrian P."/>
            <person name="Vilgalys R."/>
            <person name="Henrissat B."/>
            <person name="Grigoriev I.V."/>
            <person name="Hibbett D."/>
            <person name="Nagy L.G."/>
            <person name="Martin F.M."/>
        </authorList>
    </citation>
    <scope>NUCLEOTIDE SEQUENCE</scope>
    <source>
        <strain evidence="7">Prilba</strain>
    </source>
</reference>
<dbReference type="CDD" id="cd02181">
    <property type="entry name" value="GH16_fungal_Lam16A_glucanase"/>
    <property type="match status" value="1"/>
</dbReference>
<dbReference type="InterPro" id="IPR050546">
    <property type="entry name" value="Glycosyl_Hydrlase_16"/>
</dbReference>
<dbReference type="Gene3D" id="2.60.120.200">
    <property type="match status" value="1"/>
</dbReference>
<dbReference type="GO" id="GO:0009251">
    <property type="term" value="P:glucan catabolic process"/>
    <property type="evidence" value="ECO:0007669"/>
    <property type="project" value="TreeGrafter"/>
</dbReference>
<dbReference type="Pfam" id="PF26113">
    <property type="entry name" value="GH16_XgeA"/>
    <property type="match status" value="1"/>
</dbReference>
<reference evidence="7" key="2">
    <citation type="journal article" date="2020" name="Nat. Commun.">
        <title>Large-scale genome sequencing of mycorrhizal fungi provides insights into the early evolution of symbiotic traits.</title>
        <authorList>
            <person name="Miyauchi S."/>
            <person name="Kiss E."/>
            <person name="Kuo A."/>
            <person name="Drula E."/>
            <person name="Kohler A."/>
            <person name="Sanchez-Garcia M."/>
            <person name="Morin E."/>
            <person name="Andreopoulos B."/>
            <person name="Barry K.W."/>
            <person name="Bonito G."/>
            <person name="Buee M."/>
            <person name="Carver A."/>
            <person name="Chen C."/>
            <person name="Cichocki N."/>
            <person name="Clum A."/>
            <person name="Culley D."/>
            <person name="Crous P.W."/>
            <person name="Fauchery L."/>
            <person name="Girlanda M."/>
            <person name="Hayes R.D."/>
            <person name="Keri Z."/>
            <person name="LaButti K."/>
            <person name="Lipzen A."/>
            <person name="Lombard V."/>
            <person name="Magnuson J."/>
            <person name="Maillard F."/>
            <person name="Murat C."/>
            <person name="Nolan M."/>
            <person name="Ohm R.A."/>
            <person name="Pangilinan J."/>
            <person name="Pereira M.F."/>
            <person name="Perotto S."/>
            <person name="Peter M."/>
            <person name="Pfister S."/>
            <person name="Riley R."/>
            <person name="Sitrit Y."/>
            <person name="Stielow J.B."/>
            <person name="Szollosi G."/>
            <person name="Zifcakova L."/>
            <person name="Stursova M."/>
            <person name="Spatafora J.W."/>
            <person name="Tedersoo L."/>
            <person name="Vaario L.M."/>
            <person name="Yamada A."/>
            <person name="Yan M."/>
            <person name="Wang P."/>
            <person name="Xu J."/>
            <person name="Bruns T."/>
            <person name="Baldrian P."/>
            <person name="Vilgalys R."/>
            <person name="Dunand C."/>
            <person name="Henrissat B."/>
            <person name="Grigoriev I.V."/>
            <person name="Hibbett D."/>
            <person name="Nagy L.G."/>
            <person name="Martin F.M."/>
        </authorList>
    </citation>
    <scope>NUCLEOTIDE SEQUENCE</scope>
    <source>
        <strain evidence="7">Prilba</strain>
    </source>
</reference>
<evidence type="ECO:0000256" key="4">
    <source>
        <dbReference type="SAM" id="MobiDB-lite"/>
    </source>
</evidence>
<keyword evidence="3" id="KW-0326">Glycosidase</keyword>
<evidence type="ECO:0000313" key="7">
    <source>
        <dbReference type="EMBL" id="KAF8480835.1"/>
    </source>
</evidence>
<feature type="signal peptide" evidence="5">
    <location>
        <begin position="1"/>
        <end position="24"/>
    </location>
</feature>
<dbReference type="InterPro" id="IPR013320">
    <property type="entry name" value="ConA-like_dom_sf"/>
</dbReference>
<evidence type="ECO:0000313" key="8">
    <source>
        <dbReference type="Proteomes" id="UP000759537"/>
    </source>
</evidence>
<protein>
    <submittedName>
        <fullName evidence="7">Concanavalin A-like lectin/glucanase domain-containing protein</fullName>
    </submittedName>
</protein>
<feature type="region of interest" description="Disordered" evidence="4">
    <location>
        <begin position="97"/>
        <end position="134"/>
    </location>
</feature>
<evidence type="ECO:0000256" key="5">
    <source>
        <dbReference type="SAM" id="SignalP"/>
    </source>
</evidence>
<comment type="caution">
    <text evidence="7">The sequence shown here is derived from an EMBL/GenBank/DDBJ whole genome shotgun (WGS) entry which is preliminary data.</text>
</comment>
<dbReference type="PANTHER" id="PTHR10963:SF24">
    <property type="entry name" value="GLYCOSIDASE C21B10.07-RELATED"/>
    <property type="match status" value="1"/>
</dbReference>
<dbReference type="SUPFAM" id="SSF49899">
    <property type="entry name" value="Concanavalin A-like lectins/glucanases"/>
    <property type="match status" value="1"/>
</dbReference>
<keyword evidence="8" id="KW-1185">Reference proteome</keyword>
<organism evidence="7 8">
    <name type="scientific">Russula ochroleuca</name>
    <dbReference type="NCBI Taxonomy" id="152965"/>
    <lineage>
        <taxon>Eukaryota</taxon>
        <taxon>Fungi</taxon>
        <taxon>Dikarya</taxon>
        <taxon>Basidiomycota</taxon>
        <taxon>Agaricomycotina</taxon>
        <taxon>Agaricomycetes</taxon>
        <taxon>Russulales</taxon>
        <taxon>Russulaceae</taxon>
        <taxon>Russula</taxon>
    </lineage>
</organism>
<dbReference type="OrthoDB" id="192832at2759"/>
<evidence type="ECO:0000259" key="6">
    <source>
        <dbReference type="PROSITE" id="PS51762"/>
    </source>
</evidence>
<evidence type="ECO:0000256" key="2">
    <source>
        <dbReference type="ARBA" id="ARBA00022801"/>
    </source>
</evidence>
<feature type="domain" description="GH16" evidence="6">
    <location>
        <begin position="117"/>
        <end position="396"/>
    </location>
</feature>
<proteinExistence type="inferred from homology"/>
<gene>
    <name evidence="7" type="ORF">DFH94DRAFT_827959</name>
</gene>
<name>A0A9P5T9Y6_9AGAM</name>